<dbReference type="InterPro" id="IPR002885">
    <property type="entry name" value="PPR_rpt"/>
</dbReference>
<dbReference type="Pfam" id="PF01535">
    <property type="entry name" value="PPR"/>
    <property type="match status" value="1"/>
</dbReference>
<dbReference type="PROSITE" id="PS51375">
    <property type="entry name" value="PPR"/>
    <property type="match status" value="4"/>
</dbReference>
<dbReference type="GO" id="GO:0009451">
    <property type="term" value="P:RNA modification"/>
    <property type="evidence" value="ECO:0007669"/>
    <property type="project" value="InterPro"/>
</dbReference>
<dbReference type="Gene3D" id="3.10.180.10">
    <property type="entry name" value="2,3-Dihydroxybiphenyl 1,2-Dioxygenase, domain 1"/>
    <property type="match status" value="1"/>
</dbReference>
<feature type="repeat" description="PPR" evidence="2">
    <location>
        <begin position="377"/>
        <end position="407"/>
    </location>
</feature>
<dbReference type="EMBL" id="CM010716">
    <property type="protein sequence ID" value="RZC52320.1"/>
    <property type="molecule type" value="Genomic_DNA"/>
</dbReference>
<keyword evidence="5" id="KW-1185">Reference proteome</keyword>
<dbReference type="AlphaFoldDB" id="A0A4Y7IWZ6"/>
<feature type="repeat" description="PPR" evidence="2">
    <location>
        <begin position="74"/>
        <end position="108"/>
    </location>
</feature>
<feature type="domain" description="VOC" evidence="3">
    <location>
        <begin position="703"/>
        <end position="834"/>
    </location>
</feature>
<dbReference type="FunFam" id="1.25.40.10:FF:001211">
    <property type="entry name" value="Pentatricopeptide repeat-containing protein"/>
    <property type="match status" value="1"/>
</dbReference>
<dbReference type="Gene3D" id="1.25.40.10">
    <property type="entry name" value="Tetratricopeptide repeat domain"/>
    <property type="match status" value="5"/>
</dbReference>
<dbReference type="Pfam" id="PF14432">
    <property type="entry name" value="DYW_deaminase"/>
    <property type="match status" value="1"/>
</dbReference>
<dbReference type="InterPro" id="IPR032867">
    <property type="entry name" value="DYW_dom"/>
</dbReference>
<name>A0A4Y7IWZ6_PAPSO</name>
<gene>
    <name evidence="4" type="ORF">C5167_020750</name>
</gene>
<evidence type="ECO:0000259" key="3">
    <source>
        <dbReference type="PROSITE" id="PS51819"/>
    </source>
</evidence>
<protein>
    <recommendedName>
        <fullName evidence="3">VOC domain-containing protein</fullName>
    </recommendedName>
</protein>
<accession>A0A4Y7IWZ6</accession>
<proteinExistence type="predicted"/>
<dbReference type="Proteomes" id="UP000316621">
    <property type="component" value="Chromosome 2"/>
</dbReference>
<feature type="repeat" description="PPR" evidence="2">
    <location>
        <begin position="276"/>
        <end position="310"/>
    </location>
</feature>
<dbReference type="PANTHER" id="PTHR47926">
    <property type="entry name" value="PENTATRICOPEPTIDE REPEAT-CONTAINING PROTEIN"/>
    <property type="match status" value="1"/>
</dbReference>
<dbReference type="NCBIfam" id="TIGR00756">
    <property type="entry name" value="PPR"/>
    <property type="match status" value="3"/>
</dbReference>
<dbReference type="PROSITE" id="PS51819">
    <property type="entry name" value="VOC"/>
    <property type="match status" value="1"/>
</dbReference>
<evidence type="ECO:0000313" key="5">
    <source>
        <dbReference type="Proteomes" id="UP000316621"/>
    </source>
</evidence>
<organism evidence="4 5">
    <name type="scientific">Papaver somniferum</name>
    <name type="common">Opium poppy</name>
    <dbReference type="NCBI Taxonomy" id="3469"/>
    <lineage>
        <taxon>Eukaryota</taxon>
        <taxon>Viridiplantae</taxon>
        <taxon>Streptophyta</taxon>
        <taxon>Embryophyta</taxon>
        <taxon>Tracheophyta</taxon>
        <taxon>Spermatophyta</taxon>
        <taxon>Magnoliopsida</taxon>
        <taxon>Ranunculales</taxon>
        <taxon>Papaveraceae</taxon>
        <taxon>Papaveroideae</taxon>
        <taxon>Papaver</taxon>
    </lineage>
</organism>
<dbReference type="InterPro" id="IPR011990">
    <property type="entry name" value="TPR-like_helical_dom_sf"/>
</dbReference>
<dbReference type="Pfam" id="PF13041">
    <property type="entry name" value="PPR_2"/>
    <property type="match status" value="2"/>
</dbReference>
<dbReference type="Pfam" id="PF13812">
    <property type="entry name" value="PPR_3"/>
    <property type="match status" value="1"/>
</dbReference>
<dbReference type="InterPro" id="IPR046848">
    <property type="entry name" value="E_motif"/>
</dbReference>
<dbReference type="Gramene" id="RZC52320">
    <property type="protein sequence ID" value="RZC52320"/>
    <property type="gene ID" value="C5167_020750"/>
</dbReference>
<dbReference type="InterPro" id="IPR037523">
    <property type="entry name" value="VOC_core"/>
</dbReference>
<dbReference type="GO" id="GO:0008270">
    <property type="term" value="F:zinc ion binding"/>
    <property type="evidence" value="ECO:0007669"/>
    <property type="project" value="InterPro"/>
</dbReference>
<dbReference type="Pfam" id="PF00903">
    <property type="entry name" value="Glyoxalase"/>
    <property type="match status" value="1"/>
</dbReference>
<dbReference type="PANTHER" id="PTHR47926:SF398">
    <property type="entry name" value="PENTATRICOPEPTIDE REPEAT-CONTAINING PROTEIN"/>
    <property type="match status" value="1"/>
</dbReference>
<dbReference type="GO" id="GO:0003723">
    <property type="term" value="F:RNA binding"/>
    <property type="evidence" value="ECO:0007669"/>
    <property type="project" value="InterPro"/>
</dbReference>
<dbReference type="InterPro" id="IPR046960">
    <property type="entry name" value="PPR_At4g14850-like_plant"/>
</dbReference>
<reference evidence="4 5" key="1">
    <citation type="journal article" date="2018" name="Science">
        <title>The opium poppy genome and morphinan production.</title>
        <authorList>
            <person name="Guo L."/>
            <person name="Winzer T."/>
            <person name="Yang X."/>
            <person name="Li Y."/>
            <person name="Ning Z."/>
            <person name="He Z."/>
            <person name="Teodor R."/>
            <person name="Lu Y."/>
            <person name="Bowser T.A."/>
            <person name="Graham I.A."/>
            <person name="Ye K."/>
        </authorList>
    </citation>
    <scope>NUCLEOTIDE SEQUENCE [LARGE SCALE GENOMIC DNA]</scope>
    <source>
        <strain evidence="5">cv. HN1</strain>
        <tissue evidence="4">Leaves</tissue>
    </source>
</reference>
<dbReference type="CDD" id="cd07245">
    <property type="entry name" value="VOC_like"/>
    <property type="match status" value="1"/>
</dbReference>
<evidence type="ECO:0000256" key="1">
    <source>
        <dbReference type="ARBA" id="ARBA00022737"/>
    </source>
</evidence>
<sequence length="839" mass="93205">MSSSFLTPKALGSLIESSVLVRPLRHGRATHALIIKTFTISLPSFLSNHLVNMYSKLDHQNSAQLVLSLTVDRSVVTWTALIAGSVQNGHFIPALECFINMRRESIRPNDFTFPCAFKASSGIRAPLVGKQLHGLAVKVGLISDVFVGCSASDMYCKTEIRKDANKLFDEMPIRNLATWNAYISNSVLDGYTHDAISKFLEFRRVGGSPDSITFCAFLNACADSSDILLGRQLHGFLIRSGSNNDVSVGNGLIDFYGKCREVEFSEIVFSGIYKPNNVSYGSLISAYVQNYEEEKACETFLKARKEGFEPTDFMVSSVLSACASLAGLELGRSMHGLAVKSCVEGNVYVGSALVDIYGKCGSVEDSERAFFELPERNLLTWNAMIGGYSHQGNAEMALAVFEEMSEGENGVLPNHVTFVCVLSACSRAGYVKEGKKIFDMMPERYQIEPGVEHYACVVDLLGKAGMVEDAYEFIKSMSIRPNVSVWGALLGACRVHGKPLLGKLVAENLFQLDPLDSGNHVVLSNTFAAAGRWDEATYVRKEMKNVGIKKGPGCSWIQMKNSMHVFQAKDTSHERNSEIQIMLSKLRRDMKSAGFIPDTNFALYDLEEEEKESEVWYHSEKLALAFGLISTSPGIPIRINKNLRVCGDCHSAIKFISGIVGREIIVRDNSRFHRFKDNLCSCNDYCTSRETENLTKMAAAGVYLHHIARETPDVERLTKFYQEIFGFERIETPDFGPMKVVWFKISPVSSLHLIEKNPEAKLPESPWSTTGGVTDPKYLPRGHHLCFAVSNYDTVLQTLKDKGIETFEKTQPDGKTKQVFFFDPDGNGLEFGDWEAPKL</sequence>
<dbReference type="Pfam" id="PF20431">
    <property type="entry name" value="E_motif"/>
    <property type="match status" value="1"/>
</dbReference>
<evidence type="ECO:0000256" key="2">
    <source>
        <dbReference type="PROSITE-ProRule" id="PRU00708"/>
    </source>
</evidence>
<keyword evidence="1" id="KW-0677">Repeat</keyword>
<dbReference type="STRING" id="3469.A0A4Y7IWZ6"/>
<dbReference type="SUPFAM" id="SSF54593">
    <property type="entry name" value="Glyoxalase/Bleomycin resistance protein/Dihydroxybiphenyl dioxygenase"/>
    <property type="match status" value="1"/>
</dbReference>
<evidence type="ECO:0000313" key="4">
    <source>
        <dbReference type="EMBL" id="RZC52320.1"/>
    </source>
</evidence>
<dbReference type="InterPro" id="IPR004360">
    <property type="entry name" value="Glyas_Fos-R_dOase_dom"/>
</dbReference>
<dbReference type="FunFam" id="1.25.40.10:FF:000196">
    <property type="entry name" value="Pentatricopeptide repeat-containing protein At4g14850"/>
    <property type="match status" value="2"/>
</dbReference>
<dbReference type="InterPro" id="IPR029068">
    <property type="entry name" value="Glyas_Bleomycin-R_OHBP_Dase"/>
</dbReference>
<dbReference type="OMA" id="KCREVEF"/>
<feature type="repeat" description="PPR" evidence="2">
    <location>
        <begin position="414"/>
        <end position="444"/>
    </location>
</feature>